<feature type="domain" description="VOC" evidence="3">
    <location>
        <begin position="291"/>
        <end position="410"/>
    </location>
</feature>
<feature type="binding site" evidence="2">
    <location>
        <position position="600"/>
    </location>
    <ligand>
        <name>Mg(2+)</name>
        <dbReference type="ChEBI" id="CHEBI:18420"/>
    </ligand>
</feature>
<feature type="binding site" evidence="2">
    <location>
        <position position="143"/>
    </location>
    <ligand>
        <name>a divalent metal cation</name>
        <dbReference type="ChEBI" id="CHEBI:60240"/>
        <note>catalytic</note>
    </ligand>
</feature>
<comment type="function">
    <text evidence="2">Catalyzes the conversion of 3-dehydroshikimate to protocatechuate (3,4-dihydroxybenzoate), a common intermediate of quinate and shikimate degradation pathways.</text>
</comment>
<dbReference type="InterPro" id="IPR004360">
    <property type="entry name" value="Glyas_Fos-R_dOase_dom"/>
</dbReference>
<keyword evidence="4" id="KW-0413">Isomerase</keyword>
<dbReference type="PANTHER" id="PTHR12110:SF21">
    <property type="entry name" value="XYLOSE ISOMERASE-LIKE TIM BARREL DOMAIN-CONTAINING PROTEIN"/>
    <property type="match status" value="1"/>
</dbReference>
<reference evidence="4 5" key="1">
    <citation type="submission" date="2018-12" db="EMBL/GenBank/DDBJ databases">
        <authorList>
            <person name="Yang Y."/>
        </authorList>
    </citation>
    <scope>NUCLEOTIDE SEQUENCE [LARGE SCALE GENOMIC DNA]</scope>
    <source>
        <strain evidence="4 5">GSF71</strain>
    </source>
</reference>
<keyword evidence="1 2" id="KW-0479">Metal-binding</keyword>
<dbReference type="Pfam" id="PF01261">
    <property type="entry name" value="AP_endonuc_2"/>
    <property type="match status" value="1"/>
</dbReference>
<feature type="binding site" evidence="2">
    <location>
        <position position="174"/>
    </location>
    <ligand>
        <name>a divalent metal cation</name>
        <dbReference type="ChEBI" id="CHEBI:60240"/>
        <note>catalytic</note>
    </ligand>
</feature>
<dbReference type="Proteomes" id="UP000280346">
    <property type="component" value="Unassembled WGS sequence"/>
</dbReference>
<feature type="binding site" evidence="2">
    <location>
        <position position="200"/>
    </location>
    <ligand>
        <name>a divalent metal cation</name>
        <dbReference type="ChEBI" id="CHEBI:60240"/>
        <note>catalytic</note>
    </ligand>
</feature>
<dbReference type="Gene3D" id="3.20.20.150">
    <property type="entry name" value="Divalent-metal-dependent TIM barrel enzymes"/>
    <property type="match status" value="1"/>
</dbReference>
<dbReference type="GO" id="GO:0046872">
    <property type="term" value="F:metal ion binding"/>
    <property type="evidence" value="ECO:0007669"/>
    <property type="project" value="UniProtKB-UniRule"/>
</dbReference>
<feature type="domain" description="VOC" evidence="3">
    <location>
        <begin position="438"/>
        <end position="591"/>
    </location>
</feature>
<gene>
    <name evidence="4" type="ORF">EJ913_05810</name>
</gene>
<comment type="catalytic activity">
    <reaction evidence="2">
        <text>3-dehydroshikimate = 3,4-dihydroxybenzoate + H2O</text>
        <dbReference type="Rhea" id="RHEA:24848"/>
        <dbReference type="ChEBI" id="CHEBI:15377"/>
        <dbReference type="ChEBI" id="CHEBI:16630"/>
        <dbReference type="ChEBI" id="CHEBI:36241"/>
        <dbReference type="EC" id="4.2.1.118"/>
    </reaction>
</comment>
<organism evidence="4 5">
    <name type="scientific">Azospirillum doebereinerae</name>
    <dbReference type="NCBI Taxonomy" id="92933"/>
    <lineage>
        <taxon>Bacteria</taxon>
        <taxon>Pseudomonadati</taxon>
        <taxon>Pseudomonadota</taxon>
        <taxon>Alphaproteobacteria</taxon>
        <taxon>Rhodospirillales</taxon>
        <taxon>Azospirillaceae</taxon>
        <taxon>Azospirillum</taxon>
    </lineage>
</organism>
<dbReference type="InterPro" id="IPR013022">
    <property type="entry name" value="Xyl_isomerase-like_TIM-brl"/>
</dbReference>
<dbReference type="AlphaFoldDB" id="A0A3S0XD82"/>
<protein>
    <recommendedName>
        <fullName evidence="2">3-dehydroshikimate dehydratase</fullName>
        <shortName evidence="2">DSD</shortName>
        <ecNumber evidence="2">4.2.1.118</ecNumber>
    </recommendedName>
</protein>
<feature type="binding site" evidence="2">
    <location>
        <position position="248"/>
    </location>
    <ligand>
        <name>a divalent metal cation</name>
        <dbReference type="ChEBI" id="CHEBI:60240"/>
        <note>catalytic</note>
    </ligand>
</feature>
<feature type="binding site" evidence="2">
    <location>
        <position position="441"/>
    </location>
    <ligand>
        <name>Mg(2+)</name>
        <dbReference type="ChEBI" id="CHEBI:18420"/>
    </ligand>
</feature>
<dbReference type="Gene3D" id="3.10.180.10">
    <property type="entry name" value="2,3-Dihydroxybiphenyl 1,2-Dioxygenase, domain 1"/>
    <property type="match status" value="2"/>
</dbReference>
<comment type="similarity">
    <text evidence="2">Belongs to the bacterial two-domain DSD family.</text>
</comment>
<dbReference type="InterPro" id="IPR043700">
    <property type="entry name" value="DSD"/>
</dbReference>
<keyword evidence="2" id="KW-0456">Lyase</keyword>
<dbReference type="InterPro" id="IPR041736">
    <property type="entry name" value="4OHPhenylPyrv_dOase_N"/>
</dbReference>
<dbReference type="OrthoDB" id="9780241at2"/>
<dbReference type="GO" id="GO:0046565">
    <property type="term" value="F:3-dehydroshikimate dehydratase activity"/>
    <property type="evidence" value="ECO:0007669"/>
    <property type="project" value="UniProtKB-UniRule"/>
</dbReference>
<keyword evidence="4" id="KW-0670">Pyruvate</keyword>
<sequence>MPRSAPAFTFAKSIATVSLSGTLPEKLEAAAAVGFDGVEIFENDLLTFDGSPADVRRIAEGLGLAITIFQPFRDFEAMPDPIRARNLDRAERKFDVMQALGTDLVLVCSNVQPHAIDDPARAAADLAEMAERAHRRGLRVGYEALAWGRHVNRWRQAWDIVNRADHPALGLIVDSFHTLSLGDDFSGLADVPGERIFFAQLADAPKLSMDVLSWSRHFRNFPGQGQLPVTEFLTAVLASGYRGPLSLEVFNDEFRSAPARLTALDGLRSLIHVEAEAGHGPGLPEPPVCDGVEFLEFAVDAAAHDKLAGLLGTLGFRHAGRHRSKAVDLYRQGGVNLVLNSEEDSAASEHFQMHGPSVCAMAFRVDDSRRAIARAEALRCVLWRERVGEGERHIPALRAPDGTLIHLVENDAAGRSIWEDDFHLLPDDGAASPAALTGIDHVAQALPFGRMDGFVLFYRAVFGFVPETLWELPDPYGLIRSRALVSPNAEPGRGVRLPLNISESRRTATGRFVGATAGAGVHHIAFASRDAGALVEERLAAGAPFLAIPANYYDDLAVKHPLDDDALAALKRRELLYDRDDHGAFLHAYTDSFEDRFFFEVVERQGDYRQFGAVNAPVRMAVQAQLREDRWPTRYLDQRHPDQQ</sequence>
<dbReference type="InterPro" id="IPR050312">
    <property type="entry name" value="IolE/XylAMocC-like"/>
</dbReference>
<proteinExistence type="inferred from homology"/>
<dbReference type="InterPro" id="IPR036237">
    <property type="entry name" value="Xyl_isomerase-like_sf"/>
</dbReference>
<evidence type="ECO:0000313" key="4">
    <source>
        <dbReference type="EMBL" id="RUQ74556.1"/>
    </source>
</evidence>
<evidence type="ECO:0000256" key="2">
    <source>
        <dbReference type="HAMAP-Rule" id="MF_02238"/>
    </source>
</evidence>
<dbReference type="GO" id="GO:0046279">
    <property type="term" value="P:3,4-dihydroxybenzoate biosynthetic process"/>
    <property type="evidence" value="ECO:0007669"/>
    <property type="project" value="UniProtKB-UniRule"/>
</dbReference>
<dbReference type="CDD" id="cd08342">
    <property type="entry name" value="HPPD_N_like"/>
    <property type="match status" value="1"/>
</dbReference>
<dbReference type="EMBL" id="RZIJ01000003">
    <property type="protein sequence ID" value="RUQ74556.1"/>
    <property type="molecule type" value="Genomic_DNA"/>
</dbReference>
<dbReference type="PROSITE" id="PS51819">
    <property type="entry name" value="VOC"/>
    <property type="match status" value="2"/>
</dbReference>
<dbReference type="Pfam" id="PF14696">
    <property type="entry name" value="Glyoxalase_5"/>
    <property type="match status" value="1"/>
</dbReference>
<evidence type="ECO:0000259" key="3">
    <source>
        <dbReference type="PROSITE" id="PS51819"/>
    </source>
</evidence>
<dbReference type="SUPFAM" id="SSF54593">
    <property type="entry name" value="Glyoxalase/Bleomycin resistance protein/Dihydroxybiphenyl dioxygenase"/>
    <property type="match status" value="1"/>
</dbReference>
<dbReference type="GO" id="GO:0016853">
    <property type="term" value="F:isomerase activity"/>
    <property type="evidence" value="ECO:0007669"/>
    <property type="project" value="UniProtKB-KW"/>
</dbReference>
<comment type="caution">
    <text evidence="4">The sequence shown here is derived from an EMBL/GenBank/DDBJ whole genome shotgun (WGS) entry which is preliminary data.</text>
</comment>
<dbReference type="PANTHER" id="PTHR12110">
    <property type="entry name" value="HYDROXYPYRUVATE ISOMERASE"/>
    <property type="match status" value="1"/>
</dbReference>
<dbReference type="SUPFAM" id="SSF51658">
    <property type="entry name" value="Xylose isomerase-like"/>
    <property type="match status" value="1"/>
</dbReference>
<feature type="binding site" evidence="2">
    <location>
        <position position="523"/>
    </location>
    <ligand>
        <name>Mg(2+)</name>
        <dbReference type="ChEBI" id="CHEBI:18420"/>
    </ligand>
</feature>
<evidence type="ECO:0000256" key="1">
    <source>
        <dbReference type="ARBA" id="ARBA00022723"/>
    </source>
</evidence>
<keyword evidence="5" id="KW-1185">Reference proteome</keyword>
<comment type="pathway">
    <text evidence="2">Aromatic compound metabolism; 3,4-dihydroxybenzoate biosynthesis.</text>
</comment>
<dbReference type="InterPro" id="IPR029068">
    <property type="entry name" value="Glyas_Bleomycin-R_OHBP_Dase"/>
</dbReference>
<accession>A0A3S0XD82</accession>
<dbReference type="UniPathway" id="UPA00088"/>
<dbReference type="HAMAP" id="MF_02238">
    <property type="entry name" value="DSD"/>
    <property type="match status" value="1"/>
</dbReference>
<dbReference type="Pfam" id="PF00903">
    <property type="entry name" value="Glyoxalase"/>
    <property type="match status" value="1"/>
</dbReference>
<evidence type="ECO:0000313" key="5">
    <source>
        <dbReference type="Proteomes" id="UP000280346"/>
    </source>
</evidence>
<dbReference type="EC" id="4.2.1.118" evidence="2"/>
<name>A0A3S0XD82_9PROT</name>
<dbReference type="InterPro" id="IPR037523">
    <property type="entry name" value="VOC_core"/>
</dbReference>
<comment type="cofactor">
    <cofactor evidence="2">
        <name>a divalent metal cation</name>
        <dbReference type="ChEBI" id="CHEBI:60240"/>
    </cofactor>
</comment>
<dbReference type="RefSeq" id="WP_126995715.1">
    <property type="nucleotide sequence ID" value="NZ_JBNPXW010000006.1"/>
</dbReference>